<dbReference type="Proteomes" id="UP001328107">
    <property type="component" value="Unassembled WGS sequence"/>
</dbReference>
<evidence type="ECO:0000313" key="1">
    <source>
        <dbReference type="EMBL" id="GMR39899.1"/>
    </source>
</evidence>
<accession>A0AAN4ZIA1</accession>
<dbReference type="AlphaFoldDB" id="A0AAN4ZIA1"/>
<proteinExistence type="predicted"/>
<sequence>ISLITNRFYLVPSESLKDQFLTTSKQVCILTNYEQNTSKSSEKSGLLRLDILNLVWCERKQVSRRLEAEVVTVVGAEIEVAALSLHATLVGHVGVLRLDVLVGAADGNGATARDRYLDIAVADAGAGVRKQLGVLVAEILAGVGLSEHTVGGGISQEWKTL</sequence>
<dbReference type="EMBL" id="BTRK01000003">
    <property type="protein sequence ID" value="GMR39899.1"/>
    <property type="molecule type" value="Genomic_DNA"/>
</dbReference>
<reference evidence="2" key="1">
    <citation type="submission" date="2022-10" db="EMBL/GenBank/DDBJ databases">
        <title>Genome assembly of Pristionchus species.</title>
        <authorList>
            <person name="Yoshida K."/>
            <person name="Sommer R.J."/>
        </authorList>
    </citation>
    <scope>NUCLEOTIDE SEQUENCE [LARGE SCALE GENOMIC DNA]</scope>
    <source>
        <strain evidence="2">RS5460</strain>
    </source>
</reference>
<evidence type="ECO:0000313" key="2">
    <source>
        <dbReference type="Proteomes" id="UP001328107"/>
    </source>
</evidence>
<organism evidence="1 2">
    <name type="scientific">Pristionchus mayeri</name>
    <dbReference type="NCBI Taxonomy" id="1317129"/>
    <lineage>
        <taxon>Eukaryota</taxon>
        <taxon>Metazoa</taxon>
        <taxon>Ecdysozoa</taxon>
        <taxon>Nematoda</taxon>
        <taxon>Chromadorea</taxon>
        <taxon>Rhabditida</taxon>
        <taxon>Rhabditina</taxon>
        <taxon>Diplogasteromorpha</taxon>
        <taxon>Diplogasteroidea</taxon>
        <taxon>Neodiplogasteridae</taxon>
        <taxon>Pristionchus</taxon>
    </lineage>
</organism>
<keyword evidence="2" id="KW-1185">Reference proteome</keyword>
<gene>
    <name evidence="1" type="ORF">PMAYCL1PPCAC_10094</name>
</gene>
<name>A0AAN4ZIA1_9BILA</name>
<feature type="non-terminal residue" evidence="1">
    <location>
        <position position="1"/>
    </location>
</feature>
<feature type="non-terminal residue" evidence="1">
    <location>
        <position position="161"/>
    </location>
</feature>
<protein>
    <submittedName>
        <fullName evidence="1">Uncharacterized protein</fullName>
    </submittedName>
</protein>
<comment type="caution">
    <text evidence="1">The sequence shown here is derived from an EMBL/GenBank/DDBJ whole genome shotgun (WGS) entry which is preliminary data.</text>
</comment>